<dbReference type="PANTHER" id="PTHR43649">
    <property type="entry name" value="ARABINOSE-BINDING PROTEIN-RELATED"/>
    <property type="match status" value="1"/>
</dbReference>
<evidence type="ECO:0000256" key="1">
    <source>
        <dbReference type="SAM" id="MobiDB-lite"/>
    </source>
</evidence>
<dbReference type="EMBL" id="BMHY01000015">
    <property type="protein sequence ID" value="GGG85670.1"/>
    <property type="molecule type" value="Genomic_DNA"/>
</dbReference>
<reference evidence="3 4" key="1">
    <citation type="journal article" date="2014" name="Int. J. Syst. Evol. Microbiol.">
        <title>Complete genome sequence of Corynebacterium casei LMG S-19264T (=DSM 44701T), isolated from a smear-ripened cheese.</title>
        <authorList>
            <consortium name="US DOE Joint Genome Institute (JGI-PGF)"/>
            <person name="Walter F."/>
            <person name="Albersmeier A."/>
            <person name="Kalinowski J."/>
            <person name="Ruckert C."/>
        </authorList>
    </citation>
    <scope>NUCLEOTIDE SEQUENCE [LARGE SCALE GENOMIC DNA]</scope>
    <source>
        <strain evidence="3 4">CGMCC 1.15286</strain>
    </source>
</reference>
<dbReference type="PROSITE" id="PS51257">
    <property type="entry name" value="PROKAR_LIPOPROTEIN"/>
    <property type="match status" value="1"/>
</dbReference>
<proteinExistence type="predicted"/>
<keyword evidence="4" id="KW-1185">Reference proteome</keyword>
<comment type="caution">
    <text evidence="3">The sequence shown here is derived from an EMBL/GenBank/DDBJ whole genome shotgun (WGS) entry which is preliminary data.</text>
</comment>
<feature type="chain" id="PRO_5038526488" description="Extracellular solute-binding protein" evidence="2">
    <location>
        <begin position="23"/>
        <end position="581"/>
    </location>
</feature>
<dbReference type="PANTHER" id="PTHR43649:SF12">
    <property type="entry name" value="DIACETYLCHITOBIOSE BINDING PROTEIN DASA"/>
    <property type="match status" value="1"/>
</dbReference>
<dbReference type="InterPro" id="IPR050490">
    <property type="entry name" value="Bact_solute-bd_prot1"/>
</dbReference>
<sequence length="581" mass="65548">MQTKWRKSLLALSLTVAIAVTAAGCSSGNQNGQGTGTKEGTNDGTNDGQPKEVTLTIYGNGFGGSVTPGVQTDRVALEIKKKLNINISTEAKVNDDKLNTMMASGDLPDIIYAERRHMKQLIDGNLVIPLDGLIAEHGKNILEESPQRIEFSKKYLSNDTNDLFFIPLLAGDAPKEYTYASPGYMVRWDYYKELDYPQYNNWEDLLQILKQMQDKHPTNEKGEKVYAMAPLFEWGYSIQTEFYDRYRGKLLLDKFMDVDPETLEAKSAILEPDGSVWETARMYQKANALGLFDPDSFTMKYDNMLEKIKSNRLLFTWWNWAGVNEANDAFEKAGELKGWTPLPPAKGQTQYVGEYGSIGRLDSTFAISKNSKNPERAMELINYLVSHEGARLIMNGIEGVDWEVKDNVPMDTAERIEQSKADPDFGAKSGITKYYNWSGFSAGAIDPKFNVPTNYGNIISEQRLSKMNPIEQDYSKHYNVSYPGELIEKLVEQGEIKKNGTDYTQFAALPIVTPDNIKRIDGKIDEYIKRMVPKLILAKDDAEFNQIQTSMMKELASIDLQKSVDYWTGAYKKNKEIVTGN</sequence>
<protein>
    <recommendedName>
        <fullName evidence="5">Extracellular solute-binding protein</fullName>
    </recommendedName>
</protein>
<evidence type="ECO:0000256" key="2">
    <source>
        <dbReference type="SAM" id="SignalP"/>
    </source>
</evidence>
<dbReference type="AlphaFoldDB" id="A0A917M9B3"/>
<evidence type="ECO:0000313" key="4">
    <source>
        <dbReference type="Proteomes" id="UP000600247"/>
    </source>
</evidence>
<feature type="compositionally biased region" description="Polar residues" evidence="1">
    <location>
        <begin position="38"/>
        <end position="48"/>
    </location>
</feature>
<dbReference type="InterPro" id="IPR006059">
    <property type="entry name" value="SBP"/>
</dbReference>
<feature type="region of interest" description="Disordered" evidence="1">
    <location>
        <begin position="27"/>
        <end position="51"/>
    </location>
</feature>
<dbReference type="RefSeq" id="WP_188892385.1">
    <property type="nucleotide sequence ID" value="NZ_BMHY01000015.1"/>
</dbReference>
<evidence type="ECO:0008006" key="5">
    <source>
        <dbReference type="Google" id="ProtNLM"/>
    </source>
</evidence>
<gene>
    <name evidence="3" type="ORF">GCM10010918_49610</name>
</gene>
<dbReference type="SUPFAM" id="SSF53850">
    <property type="entry name" value="Periplasmic binding protein-like II"/>
    <property type="match status" value="1"/>
</dbReference>
<dbReference type="Proteomes" id="UP000600247">
    <property type="component" value="Unassembled WGS sequence"/>
</dbReference>
<accession>A0A917M9B3</accession>
<organism evidence="3 4">
    <name type="scientific">Paenibacillus radicis</name>
    <name type="common">ex Gao et al. 2016</name>
    <dbReference type="NCBI Taxonomy" id="1737354"/>
    <lineage>
        <taxon>Bacteria</taxon>
        <taxon>Bacillati</taxon>
        <taxon>Bacillota</taxon>
        <taxon>Bacilli</taxon>
        <taxon>Bacillales</taxon>
        <taxon>Paenibacillaceae</taxon>
        <taxon>Paenibacillus</taxon>
    </lineage>
</organism>
<dbReference type="Gene3D" id="3.40.190.10">
    <property type="entry name" value="Periplasmic binding protein-like II"/>
    <property type="match status" value="2"/>
</dbReference>
<name>A0A917M9B3_9BACL</name>
<dbReference type="Pfam" id="PF01547">
    <property type="entry name" value="SBP_bac_1"/>
    <property type="match status" value="1"/>
</dbReference>
<keyword evidence="2" id="KW-0732">Signal</keyword>
<evidence type="ECO:0000313" key="3">
    <source>
        <dbReference type="EMBL" id="GGG85670.1"/>
    </source>
</evidence>
<feature type="signal peptide" evidence="2">
    <location>
        <begin position="1"/>
        <end position="22"/>
    </location>
</feature>